<dbReference type="CDD" id="cd06463">
    <property type="entry name" value="p23_like"/>
    <property type="match status" value="1"/>
</dbReference>
<dbReference type="EMBL" id="CAMXCT030001100">
    <property type="protein sequence ID" value="CAL4773944.1"/>
    <property type="molecule type" value="Genomic_DNA"/>
</dbReference>
<comment type="catalytic activity">
    <reaction evidence="1">
        <text>Catalyzes the rearrangement of -S-S- bonds in proteins.</text>
        <dbReference type="EC" id="5.3.4.1"/>
    </reaction>
</comment>
<feature type="compositionally biased region" description="Basic and acidic residues" evidence="8">
    <location>
        <begin position="737"/>
        <end position="748"/>
    </location>
</feature>
<evidence type="ECO:0000313" key="12">
    <source>
        <dbReference type="EMBL" id="CAL4773944.1"/>
    </source>
</evidence>
<evidence type="ECO:0000256" key="7">
    <source>
        <dbReference type="ARBA" id="ARBA00023284"/>
    </source>
</evidence>
<reference evidence="12 13" key="2">
    <citation type="submission" date="2024-05" db="EMBL/GenBank/DDBJ databases">
        <authorList>
            <person name="Chen Y."/>
            <person name="Shah S."/>
            <person name="Dougan E. K."/>
            <person name="Thang M."/>
            <person name="Chan C."/>
        </authorList>
    </citation>
    <scope>NUCLEOTIDE SEQUENCE [LARGE SCALE GENOMIC DNA]</scope>
</reference>
<keyword evidence="9" id="KW-0732">Signal</keyword>
<dbReference type="OrthoDB" id="427280at2759"/>
<evidence type="ECO:0000256" key="1">
    <source>
        <dbReference type="ARBA" id="ARBA00001182"/>
    </source>
</evidence>
<dbReference type="EC" id="5.3.4.1" evidence="4"/>
<evidence type="ECO:0000256" key="4">
    <source>
        <dbReference type="ARBA" id="ARBA00012723"/>
    </source>
</evidence>
<gene>
    <name evidence="11" type="ORF">C1SCF055_LOCUS13974</name>
</gene>
<dbReference type="Proteomes" id="UP001152797">
    <property type="component" value="Unassembled WGS sequence"/>
</dbReference>
<protein>
    <recommendedName>
        <fullName evidence="4">protein disulfide-isomerase</fullName>
        <ecNumber evidence="4">5.3.4.1</ecNumber>
    </recommendedName>
</protein>
<comment type="caution">
    <text evidence="11">The sequence shown here is derived from an EMBL/GenBank/DDBJ whole genome shotgun (WGS) entry which is preliminary data.</text>
</comment>
<sequence length="1522" mass="175099">MQSFQVPAAVHILILLLGSIALVRTGSVVKPQVRWAQSNSTLFLELRPPKGGSSCGELVAEIFFDRIVVSTPCADAQQQWDLELREDVWSEDSRLEQLPQKRGLLLLLRKRLQHRWDRPLMEEASFALPRDWRREDTSLPEEDEIELPRAQNIKGFKSRSELEQGLQKMQTLVIAMRYPWCMACEEKDKAFVKVSKLAGGKKAFVNVTYGTLDLREEKDMARKLWGHNLHNCSAKYKGCPLMVFKPDEPLDEPYQLHVHLLYEVDEAAMMADPLTGMPGHSPKGQVAKPDYERFERDLSLLLPPAVSYLNATEPKLPSLPTVVGSNIPITAFRQAARQLRGTTFFSLAPQVEGPSIRLWRWDELGKRVIDYDQDVENLNASYLEHFARVHSQPLLQNYSWTLKDQLDGIGMPIGVLWVNHSDTNSSNITARALTAFSNLCNKRRGTNSSRHILCCVMDQSNAYHQRDYGSHEPYPFPFFGLTQKLGFHAGDRYGYPFREPVNASVLGFFSNSKSATRNMDAFVGKVLRGRVAPSHESNLVPNRTWIRGEVQEVVWKTYQKEINGSTADILLELYDDQRKKHHTLSATMEVIAKTLKDYRDLKVARMEVSQNYVPPIFGRKQFSKDTEYYWIPPSLASGEWTPTDPIRYANDVDEVTPGKLLRFLKKHTLSSWSLKEALESSDDISEEIMGYARQQQQADDRAEADKQQMIKKMMTTLKKEKGLVDVNEMMGLRKAAETLGETKPDSKPVKMGKGAARPPEKLSAEEMEERRQKRREELRKEDDKQKEIARKDKEKRKQRKEVERLRKEKKKAEEEKRRAEAVKVAEEKRRQKEAERLRLVATPLFSWGQSKDQIRVSIAIPGMQKDSLQVNLTTDRVAVSALDWQTRRYSLNFELREFVVPDNSSWNLRSSEDSSRLEGVLILLQKSILHRWDRLAQNHSAVKNFLRKDWVQDDGEMEEEKEEVELPSGPNIKKVSATGLQRLLEKHSLVVAAPRYPWCDKCKEKDREFTKAARSSRTQDHLDSVSFVVLDAREEKYFARKHNASCTDACELLMFKEDEPEEPYAVPGRRFAEEIQVDCYKHLLPVVSIINNKTHFDRVLTAFDTAIMGFFQRNASDSWFHRFRQVARELRGHALFGAVFNGSPAEMGIDFRVASEVEADGRPLVLLFKPKENRHVEFTGELTLEKLSHFSKVLSLPLLSQYTPESRQKYIELQVPLGMLWLDGEDADRPENLAAKEVAQRLAIRFSGHLVFVTLNNTRDGFLLRPFGLDPRRVPCFGLSSSEAPEANRFAYEPEVTSTSDSFWLQSDAFQRLEAFCSAFLNGTLEASHESAKLPKSYRWPGPGRVEEVVWKTFRSSLAGENLLLELYSPYRPQHRTHLVVLDLVAEALANVTTLKVARMDTANNYVPPEFELKDKEKSSSVYFRGARSGPWRRFAPKGGAGRAEELPKQMLRFLHREMKSAATFDLTERLNWVNAEALIRIRRLKALEKDYEKKMQDEWMQKEMEEFERYKRLGKFDNINL</sequence>
<accession>A0A9P1FUC1</accession>
<evidence type="ECO:0000256" key="9">
    <source>
        <dbReference type="SAM" id="SignalP"/>
    </source>
</evidence>
<organism evidence="11">
    <name type="scientific">Cladocopium goreaui</name>
    <dbReference type="NCBI Taxonomy" id="2562237"/>
    <lineage>
        <taxon>Eukaryota</taxon>
        <taxon>Sar</taxon>
        <taxon>Alveolata</taxon>
        <taxon>Dinophyceae</taxon>
        <taxon>Suessiales</taxon>
        <taxon>Symbiodiniaceae</taxon>
        <taxon>Cladocopium</taxon>
    </lineage>
</organism>
<evidence type="ECO:0000313" key="13">
    <source>
        <dbReference type="Proteomes" id="UP001152797"/>
    </source>
</evidence>
<feature type="domain" description="CS" evidence="10">
    <location>
        <begin position="840"/>
        <end position="936"/>
    </location>
</feature>
<feature type="signal peptide" evidence="9">
    <location>
        <begin position="1"/>
        <end position="25"/>
    </location>
</feature>
<keyword evidence="7" id="KW-0676">Redox-active center</keyword>
<keyword evidence="5" id="KW-0256">Endoplasmic reticulum</keyword>
<feature type="region of interest" description="Disordered" evidence="8">
    <location>
        <begin position="737"/>
        <end position="821"/>
    </location>
</feature>
<dbReference type="PROSITE" id="PS51203">
    <property type="entry name" value="CS"/>
    <property type="match status" value="2"/>
</dbReference>
<reference evidence="11" key="1">
    <citation type="submission" date="2022-10" db="EMBL/GenBank/DDBJ databases">
        <authorList>
            <person name="Chen Y."/>
            <person name="Dougan E. K."/>
            <person name="Chan C."/>
            <person name="Rhodes N."/>
            <person name="Thang M."/>
        </authorList>
    </citation>
    <scope>NUCLEOTIDE SEQUENCE</scope>
</reference>
<evidence type="ECO:0000256" key="6">
    <source>
        <dbReference type="ARBA" id="ARBA00023235"/>
    </source>
</evidence>
<dbReference type="GO" id="GO:0006457">
    <property type="term" value="P:protein folding"/>
    <property type="evidence" value="ECO:0007669"/>
    <property type="project" value="TreeGrafter"/>
</dbReference>
<dbReference type="GO" id="GO:0005783">
    <property type="term" value="C:endoplasmic reticulum"/>
    <property type="evidence" value="ECO:0007669"/>
    <property type="project" value="TreeGrafter"/>
</dbReference>
<feature type="compositionally biased region" description="Basic and acidic residues" evidence="8">
    <location>
        <begin position="800"/>
        <end position="821"/>
    </location>
</feature>
<keyword evidence="6" id="KW-0413">Isomerase</keyword>
<evidence type="ECO:0000256" key="2">
    <source>
        <dbReference type="ARBA" id="ARBA00004319"/>
    </source>
</evidence>
<comment type="similarity">
    <text evidence="3">Belongs to the protein disulfide isomerase family.</text>
</comment>
<name>A0A9P1FUC1_9DINO</name>
<dbReference type="PANTHER" id="PTHR18929:SF132">
    <property type="entry name" value="PROTEIN DISULFIDE-ISOMERASE A3"/>
    <property type="match status" value="1"/>
</dbReference>
<dbReference type="Gene3D" id="3.40.30.10">
    <property type="entry name" value="Glutaredoxin"/>
    <property type="match status" value="3"/>
</dbReference>
<feature type="domain" description="CS" evidence="10">
    <location>
        <begin position="28"/>
        <end position="120"/>
    </location>
</feature>
<dbReference type="Gene3D" id="2.60.40.790">
    <property type="match status" value="1"/>
</dbReference>
<feature type="chain" id="PRO_5043272353" description="protein disulfide-isomerase" evidence="9">
    <location>
        <begin position="26"/>
        <end position="1522"/>
    </location>
</feature>
<evidence type="ECO:0000256" key="8">
    <source>
        <dbReference type="SAM" id="MobiDB-lite"/>
    </source>
</evidence>
<dbReference type="PANTHER" id="PTHR18929">
    <property type="entry name" value="PROTEIN DISULFIDE ISOMERASE"/>
    <property type="match status" value="1"/>
</dbReference>
<proteinExistence type="inferred from homology"/>
<dbReference type="SUPFAM" id="SSF52833">
    <property type="entry name" value="Thioredoxin-like"/>
    <property type="match status" value="2"/>
</dbReference>
<dbReference type="Pfam" id="PF04969">
    <property type="entry name" value="CS"/>
    <property type="match status" value="1"/>
</dbReference>
<dbReference type="Pfam" id="PF13848">
    <property type="entry name" value="Thioredoxin_6"/>
    <property type="match status" value="1"/>
</dbReference>
<evidence type="ECO:0000259" key="10">
    <source>
        <dbReference type="PROSITE" id="PS51203"/>
    </source>
</evidence>
<dbReference type="EMBL" id="CAMXCT010001100">
    <property type="protein sequence ID" value="CAI3986632.1"/>
    <property type="molecule type" value="Genomic_DNA"/>
</dbReference>
<dbReference type="GO" id="GO:0034976">
    <property type="term" value="P:response to endoplasmic reticulum stress"/>
    <property type="evidence" value="ECO:0007669"/>
    <property type="project" value="TreeGrafter"/>
</dbReference>
<dbReference type="InterPro" id="IPR007052">
    <property type="entry name" value="CS_dom"/>
</dbReference>
<keyword evidence="13" id="KW-1185">Reference proteome</keyword>
<dbReference type="InterPro" id="IPR036249">
    <property type="entry name" value="Thioredoxin-like_sf"/>
</dbReference>
<dbReference type="InterPro" id="IPR008978">
    <property type="entry name" value="HSP20-like_chaperone"/>
</dbReference>
<dbReference type="GO" id="GO:0003756">
    <property type="term" value="F:protein disulfide isomerase activity"/>
    <property type="evidence" value="ECO:0007669"/>
    <property type="project" value="TreeGrafter"/>
</dbReference>
<comment type="subcellular location">
    <subcellularLocation>
        <location evidence="2">Endoplasmic reticulum lumen</location>
    </subcellularLocation>
</comment>
<evidence type="ECO:0000313" key="11">
    <source>
        <dbReference type="EMBL" id="CAI3986632.1"/>
    </source>
</evidence>
<evidence type="ECO:0000256" key="5">
    <source>
        <dbReference type="ARBA" id="ARBA00022824"/>
    </source>
</evidence>
<dbReference type="SUPFAM" id="SSF49764">
    <property type="entry name" value="HSP20-like chaperones"/>
    <property type="match status" value="2"/>
</dbReference>
<feature type="compositionally biased region" description="Basic and acidic residues" evidence="8">
    <location>
        <begin position="758"/>
        <end position="792"/>
    </location>
</feature>
<dbReference type="CDD" id="cd02981">
    <property type="entry name" value="PDI_b_family"/>
    <property type="match status" value="1"/>
</dbReference>
<evidence type="ECO:0000256" key="3">
    <source>
        <dbReference type="ARBA" id="ARBA00006347"/>
    </source>
</evidence>
<dbReference type="EMBL" id="CAMXCT020001100">
    <property type="protein sequence ID" value="CAL1140007.1"/>
    <property type="molecule type" value="Genomic_DNA"/>
</dbReference>